<protein>
    <submittedName>
        <fullName evidence="2">Uncharacterized protein</fullName>
    </submittedName>
</protein>
<dbReference type="Proteomes" id="UP000664132">
    <property type="component" value="Unassembled WGS sequence"/>
</dbReference>
<organism evidence="2 3">
    <name type="scientific">Cadophora malorum</name>
    <dbReference type="NCBI Taxonomy" id="108018"/>
    <lineage>
        <taxon>Eukaryota</taxon>
        <taxon>Fungi</taxon>
        <taxon>Dikarya</taxon>
        <taxon>Ascomycota</taxon>
        <taxon>Pezizomycotina</taxon>
        <taxon>Leotiomycetes</taxon>
        <taxon>Helotiales</taxon>
        <taxon>Ploettnerulaceae</taxon>
        <taxon>Cadophora</taxon>
    </lineage>
</organism>
<keyword evidence="3" id="KW-1185">Reference proteome</keyword>
<dbReference type="EMBL" id="JAFJYH010000134">
    <property type="protein sequence ID" value="KAG4418213.1"/>
    <property type="molecule type" value="Genomic_DNA"/>
</dbReference>
<comment type="caution">
    <text evidence="2">The sequence shown here is derived from an EMBL/GenBank/DDBJ whole genome shotgun (WGS) entry which is preliminary data.</text>
</comment>
<evidence type="ECO:0000313" key="3">
    <source>
        <dbReference type="Proteomes" id="UP000664132"/>
    </source>
</evidence>
<feature type="region of interest" description="Disordered" evidence="1">
    <location>
        <begin position="64"/>
        <end position="115"/>
    </location>
</feature>
<evidence type="ECO:0000256" key="1">
    <source>
        <dbReference type="SAM" id="MobiDB-lite"/>
    </source>
</evidence>
<gene>
    <name evidence="2" type="ORF">IFR04_008655</name>
</gene>
<accession>A0A8H7W9V5</accession>
<proteinExistence type="predicted"/>
<name>A0A8H7W9V5_9HELO</name>
<reference evidence="2" key="1">
    <citation type="submission" date="2021-02" db="EMBL/GenBank/DDBJ databases">
        <title>Genome sequence Cadophora malorum strain M34.</title>
        <authorList>
            <person name="Stefanovic E."/>
            <person name="Vu D."/>
            <person name="Scully C."/>
            <person name="Dijksterhuis J."/>
            <person name="Roader J."/>
            <person name="Houbraken J."/>
        </authorList>
    </citation>
    <scope>NUCLEOTIDE SEQUENCE</scope>
    <source>
        <strain evidence="2">M34</strain>
    </source>
</reference>
<sequence>MELRNAGGRGEEERIRDERRGEESMKMCVVVVEKEEEENHDESSPPVVGVVLFQPCPVQLKSIVESGPGAKQSAEEAGPGPAPEPAPGYQDPPCLADQGGLVPPMSTHVDPCRCS</sequence>
<feature type="region of interest" description="Disordered" evidence="1">
    <location>
        <begin position="1"/>
        <end position="25"/>
    </location>
</feature>
<dbReference type="AlphaFoldDB" id="A0A8H7W9V5"/>
<evidence type="ECO:0000313" key="2">
    <source>
        <dbReference type="EMBL" id="KAG4418213.1"/>
    </source>
</evidence>